<dbReference type="EMBL" id="BMOS01000006">
    <property type="protein sequence ID" value="GGN54292.1"/>
    <property type="molecule type" value="Genomic_DNA"/>
</dbReference>
<organism evidence="1 2">
    <name type="scientific">Oceanobacillus indicireducens</name>
    <dbReference type="NCBI Taxonomy" id="1004261"/>
    <lineage>
        <taxon>Bacteria</taxon>
        <taxon>Bacillati</taxon>
        <taxon>Bacillota</taxon>
        <taxon>Bacilli</taxon>
        <taxon>Bacillales</taxon>
        <taxon>Bacillaceae</taxon>
        <taxon>Oceanobacillus</taxon>
    </lineage>
</organism>
<dbReference type="PANTHER" id="PTHR34352:SF1">
    <property type="entry name" value="PROTEIN YHFA"/>
    <property type="match status" value="1"/>
</dbReference>
<dbReference type="InterPro" id="IPR003718">
    <property type="entry name" value="OsmC/Ohr_fam"/>
</dbReference>
<dbReference type="SUPFAM" id="SSF82784">
    <property type="entry name" value="OsmC-like"/>
    <property type="match status" value="1"/>
</dbReference>
<dbReference type="RefSeq" id="WP_188856419.1">
    <property type="nucleotide sequence ID" value="NZ_BMOS01000006.1"/>
</dbReference>
<comment type="caution">
    <text evidence="1">The sequence shown here is derived from an EMBL/GenBank/DDBJ whole genome shotgun (WGS) entry which is preliminary data.</text>
</comment>
<evidence type="ECO:0008006" key="3">
    <source>
        <dbReference type="Google" id="ProtNLM"/>
    </source>
</evidence>
<dbReference type="InterPro" id="IPR036102">
    <property type="entry name" value="OsmC/Ohrsf"/>
</dbReference>
<dbReference type="Pfam" id="PF02566">
    <property type="entry name" value="OsmC"/>
    <property type="match status" value="1"/>
</dbReference>
<evidence type="ECO:0000313" key="2">
    <source>
        <dbReference type="Proteomes" id="UP000624041"/>
    </source>
</evidence>
<reference evidence="1" key="1">
    <citation type="journal article" date="2014" name="Int. J. Syst. Evol. Microbiol.">
        <title>Complete genome sequence of Corynebacterium casei LMG S-19264T (=DSM 44701T), isolated from a smear-ripened cheese.</title>
        <authorList>
            <consortium name="US DOE Joint Genome Institute (JGI-PGF)"/>
            <person name="Walter F."/>
            <person name="Albersmeier A."/>
            <person name="Kalinowski J."/>
            <person name="Ruckert C."/>
        </authorList>
    </citation>
    <scope>NUCLEOTIDE SEQUENCE</scope>
    <source>
        <strain evidence="1">JCM 17251</strain>
    </source>
</reference>
<gene>
    <name evidence="1" type="ORF">GCM10007971_11810</name>
</gene>
<reference evidence="1" key="2">
    <citation type="submission" date="2020-09" db="EMBL/GenBank/DDBJ databases">
        <authorList>
            <person name="Sun Q."/>
            <person name="Ohkuma M."/>
        </authorList>
    </citation>
    <scope>NUCLEOTIDE SEQUENCE</scope>
    <source>
        <strain evidence="1">JCM 17251</strain>
    </source>
</reference>
<dbReference type="Proteomes" id="UP000624041">
    <property type="component" value="Unassembled WGS sequence"/>
</dbReference>
<keyword evidence="2" id="KW-1185">Reference proteome</keyword>
<evidence type="ECO:0000313" key="1">
    <source>
        <dbReference type="EMBL" id="GGN54292.1"/>
    </source>
</evidence>
<name>A0A917XUD0_9BACI</name>
<dbReference type="PANTHER" id="PTHR34352">
    <property type="entry name" value="PROTEIN YHFA"/>
    <property type="match status" value="1"/>
</dbReference>
<protein>
    <recommendedName>
        <fullName evidence="3">OsmC family peroxiredoxin</fullName>
    </recommendedName>
</protein>
<dbReference type="Gene3D" id="3.30.300.20">
    <property type="match status" value="1"/>
</dbReference>
<proteinExistence type="predicted"/>
<dbReference type="AlphaFoldDB" id="A0A917XUD0"/>
<accession>A0A917XUD0</accession>
<sequence>MKFKMNEHGFESSFEFGELKVSGQSEYGYRPFQLMISSIVGCSGGVLRNILKKMRLSYEDITIEAEVTRNEEIANRIEKIHLIYTIKAEDISQKKAEKAIELTRKNCAMLQSVAGSIQVTEELRLKSPHD</sequence>
<dbReference type="InterPro" id="IPR015946">
    <property type="entry name" value="KH_dom-like_a/b"/>
</dbReference>